<keyword evidence="4" id="KW-1185">Reference proteome</keyword>
<feature type="signal peptide" evidence="2">
    <location>
        <begin position="1"/>
        <end position="30"/>
    </location>
</feature>
<dbReference type="EMBL" id="JYDJ01000571">
    <property type="protein sequence ID" value="KRX34415.1"/>
    <property type="molecule type" value="Genomic_DNA"/>
</dbReference>
<evidence type="ECO:0000313" key="3">
    <source>
        <dbReference type="EMBL" id="KRX34415.1"/>
    </source>
</evidence>
<feature type="region of interest" description="Disordered" evidence="1">
    <location>
        <begin position="54"/>
        <end position="94"/>
    </location>
</feature>
<feature type="compositionally biased region" description="Polar residues" evidence="1">
    <location>
        <begin position="66"/>
        <end position="93"/>
    </location>
</feature>
<sequence>MPFPGLSCPSLRSSWVESVLFLLALCPSHSAPTVVSRQRGCSVFHSHIDDTLNRPAGGSVAIDTGKPQTGETAEASSPNDDCDSSQIGATNHPPSLKERLVTLGACSGNHTSVYKAHAFARLRPFVRTCVYGVSGEAGRLLLASRCTDIEPWRRRAVLVL</sequence>
<accession>A0A0V0T5U4</accession>
<feature type="chain" id="PRO_5006868866" description="Secreted protein" evidence="2">
    <location>
        <begin position="31"/>
        <end position="160"/>
    </location>
</feature>
<comment type="caution">
    <text evidence="3">The sequence shown here is derived from an EMBL/GenBank/DDBJ whole genome shotgun (WGS) entry which is preliminary data.</text>
</comment>
<protein>
    <recommendedName>
        <fullName evidence="5">Secreted protein</fullName>
    </recommendedName>
</protein>
<evidence type="ECO:0000313" key="4">
    <source>
        <dbReference type="Proteomes" id="UP000055048"/>
    </source>
</evidence>
<name>A0A0V0T5U4_9BILA</name>
<evidence type="ECO:0000256" key="2">
    <source>
        <dbReference type="SAM" id="SignalP"/>
    </source>
</evidence>
<organism evidence="3 4">
    <name type="scientific">Trichinella murrelli</name>
    <dbReference type="NCBI Taxonomy" id="144512"/>
    <lineage>
        <taxon>Eukaryota</taxon>
        <taxon>Metazoa</taxon>
        <taxon>Ecdysozoa</taxon>
        <taxon>Nematoda</taxon>
        <taxon>Enoplea</taxon>
        <taxon>Dorylaimia</taxon>
        <taxon>Trichinellida</taxon>
        <taxon>Trichinellidae</taxon>
        <taxon>Trichinella</taxon>
    </lineage>
</organism>
<evidence type="ECO:0000256" key="1">
    <source>
        <dbReference type="SAM" id="MobiDB-lite"/>
    </source>
</evidence>
<dbReference type="Proteomes" id="UP000055048">
    <property type="component" value="Unassembled WGS sequence"/>
</dbReference>
<evidence type="ECO:0008006" key="5">
    <source>
        <dbReference type="Google" id="ProtNLM"/>
    </source>
</evidence>
<proteinExistence type="predicted"/>
<reference evidence="3 4" key="1">
    <citation type="submission" date="2015-01" db="EMBL/GenBank/DDBJ databases">
        <title>Evolution of Trichinella species and genotypes.</title>
        <authorList>
            <person name="Korhonen P.K."/>
            <person name="Edoardo P."/>
            <person name="Giuseppe L.R."/>
            <person name="Gasser R.B."/>
        </authorList>
    </citation>
    <scope>NUCLEOTIDE SEQUENCE [LARGE SCALE GENOMIC DNA]</scope>
    <source>
        <strain evidence="3">ISS417</strain>
    </source>
</reference>
<keyword evidence="2" id="KW-0732">Signal</keyword>
<dbReference type="AlphaFoldDB" id="A0A0V0T5U4"/>
<gene>
    <name evidence="3" type="ORF">T05_2185</name>
</gene>